<dbReference type="GO" id="GO:0006355">
    <property type="term" value="P:regulation of DNA-templated transcription"/>
    <property type="evidence" value="ECO:0007669"/>
    <property type="project" value="InterPro"/>
</dbReference>
<dbReference type="PROSITE" id="PS51755">
    <property type="entry name" value="OMPR_PHOB"/>
    <property type="match status" value="1"/>
</dbReference>
<keyword evidence="5" id="KW-1185">Reference proteome</keyword>
<dbReference type="Pfam" id="PF00486">
    <property type="entry name" value="Trans_reg_C"/>
    <property type="match status" value="1"/>
</dbReference>
<accession>W4LNN0</accession>
<evidence type="ECO:0000313" key="5">
    <source>
        <dbReference type="Proteomes" id="UP000019141"/>
    </source>
</evidence>
<reference evidence="4 5" key="1">
    <citation type="journal article" date="2014" name="Nature">
        <title>An environmental bacterial taxon with a large and distinct metabolic repertoire.</title>
        <authorList>
            <person name="Wilson M.C."/>
            <person name="Mori T."/>
            <person name="Ruckert C."/>
            <person name="Uria A.R."/>
            <person name="Helf M.J."/>
            <person name="Takada K."/>
            <person name="Gernert C."/>
            <person name="Steffens U.A."/>
            <person name="Heycke N."/>
            <person name="Schmitt S."/>
            <person name="Rinke C."/>
            <person name="Helfrich E.J."/>
            <person name="Brachmann A.O."/>
            <person name="Gurgui C."/>
            <person name="Wakimoto T."/>
            <person name="Kracht M."/>
            <person name="Crusemann M."/>
            <person name="Hentschel U."/>
            <person name="Abe I."/>
            <person name="Matsunaga S."/>
            <person name="Kalinowski J."/>
            <person name="Takeyama H."/>
            <person name="Piel J."/>
        </authorList>
    </citation>
    <scope>NUCLEOTIDE SEQUENCE [LARGE SCALE GENOMIC DNA]</scope>
    <source>
        <strain evidence="5">TSY1</strain>
    </source>
</reference>
<feature type="DNA-binding region" description="OmpR/PhoB-type" evidence="2">
    <location>
        <begin position="1"/>
        <end position="98"/>
    </location>
</feature>
<dbReference type="SUPFAM" id="SSF46894">
    <property type="entry name" value="C-terminal effector domain of the bipartite response regulators"/>
    <property type="match status" value="1"/>
</dbReference>
<dbReference type="AlphaFoldDB" id="W4LNN0"/>
<dbReference type="InterPro" id="IPR016032">
    <property type="entry name" value="Sig_transdc_resp-reg_C-effctor"/>
</dbReference>
<evidence type="ECO:0000313" key="4">
    <source>
        <dbReference type="EMBL" id="ETW99489.1"/>
    </source>
</evidence>
<protein>
    <recommendedName>
        <fullName evidence="3">OmpR/PhoB-type domain-containing protein</fullName>
    </recommendedName>
</protein>
<dbReference type="SMART" id="SM00862">
    <property type="entry name" value="Trans_reg_C"/>
    <property type="match status" value="1"/>
</dbReference>
<evidence type="ECO:0000256" key="2">
    <source>
        <dbReference type="PROSITE-ProRule" id="PRU01091"/>
    </source>
</evidence>
<evidence type="ECO:0000259" key="3">
    <source>
        <dbReference type="PROSITE" id="PS51755"/>
    </source>
</evidence>
<name>W4LNN0_ENTF1</name>
<dbReference type="Gene3D" id="1.10.10.10">
    <property type="entry name" value="Winged helix-like DNA-binding domain superfamily/Winged helix DNA-binding domain"/>
    <property type="match status" value="1"/>
</dbReference>
<feature type="domain" description="OmpR/PhoB-type" evidence="3">
    <location>
        <begin position="1"/>
        <end position="98"/>
    </location>
</feature>
<keyword evidence="1 2" id="KW-0238">DNA-binding</keyword>
<dbReference type="InterPro" id="IPR036388">
    <property type="entry name" value="WH-like_DNA-bd_sf"/>
</dbReference>
<gene>
    <name evidence="4" type="ORF">ETSY1_14810</name>
</gene>
<organism evidence="4 5">
    <name type="scientific">Entotheonella factor</name>
    <dbReference type="NCBI Taxonomy" id="1429438"/>
    <lineage>
        <taxon>Bacteria</taxon>
        <taxon>Pseudomonadati</taxon>
        <taxon>Nitrospinota/Tectimicrobiota group</taxon>
        <taxon>Candidatus Tectimicrobiota</taxon>
        <taxon>Candidatus Entotheonellia</taxon>
        <taxon>Candidatus Entotheonellales</taxon>
        <taxon>Candidatus Entotheonellaceae</taxon>
        <taxon>Candidatus Entotheonella</taxon>
    </lineage>
</organism>
<dbReference type="Proteomes" id="UP000019141">
    <property type="component" value="Unassembled WGS sequence"/>
</dbReference>
<dbReference type="GO" id="GO:0000160">
    <property type="term" value="P:phosphorelay signal transduction system"/>
    <property type="evidence" value="ECO:0007669"/>
    <property type="project" value="InterPro"/>
</dbReference>
<comment type="caution">
    <text evidence="4">The sequence shown here is derived from an EMBL/GenBank/DDBJ whole genome shotgun (WGS) entry which is preliminary data.</text>
</comment>
<proteinExistence type="predicted"/>
<dbReference type="CDD" id="cd00383">
    <property type="entry name" value="trans_reg_C"/>
    <property type="match status" value="1"/>
</dbReference>
<evidence type="ECO:0000256" key="1">
    <source>
        <dbReference type="ARBA" id="ARBA00023125"/>
    </source>
</evidence>
<dbReference type="EMBL" id="AZHW01000440">
    <property type="protein sequence ID" value="ETW99489.1"/>
    <property type="molecule type" value="Genomic_DNA"/>
</dbReference>
<dbReference type="InterPro" id="IPR001867">
    <property type="entry name" value="OmpR/PhoB-type_DNA-bd"/>
</dbReference>
<dbReference type="GO" id="GO:0003677">
    <property type="term" value="F:DNA binding"/>
    <property type="evidence" value="ECO:0007669"/>
    <property type="project" value="UniProtKB-UniRule"/>
</dbReference>
<sequence>MHFEFGGFVLDTQQHELRRAGVVRPLEPKAFRVLSYLLTHRHRVVSKHELLNHCWPGEFVTESALARCLKIIRQAVDDNGVQQHVIKTQRGIGYRFVADAISWEPAPESAETTSTQPAQIVGPVAHEEGPYPALLPPHALVVNRPTNASIASGATPSERKWVTVLVAAFHGLEQVDDVEELDEMITQPSTH</sequence>
<dbReference type="HOGENOM" id="CLU_1419143_0_0_7"/>